<dbReference type="SMART" id="SM01204">
    <property type="entry name" value="FIST_C"/>
    <property type="match status" value="1"/>
</dbReference>
<dbReference type="RefSeq" id="WP_089345515.1">
    <property type="nucleotide sequence ID" value="NZ_CP067130.1"/>
</dbReference>
<evidence type="ECO:0000259" key="2">
    <source>
        <dbReference type="SMART" id="SM01204"/>
    </source>
</evidence>
<dbReference type="SMART" id="SM00897">
    <property type="entry name" value="FIST"/>
    <property type="match status" value="1"/>
</dbReference>
<dbReference type="Pfam" id="PF10442">
    <property type="entry name" value="FIST_C"/>
    <property type="match status" value="1"/>
</dbReference>
<keyword evidence="4" id="KW-1185">Reference proteome</keyword>
<accession>A0A239Q1V9</accession>
<dbReference type="AlphaFoldDB" id="A0A239Q1V9"/>
<sequence length="385" mass="41057">MIGTQIGAGRQILRHAHCLANASDAAANLVAELGPDLALVQVFASPEADFPALMARLAARLGDTPLLGCTTAGEILAEYVEGHILAVGFPERDFAARVVPIKDLSHLSPPDIVTAMIGTRNALADDHPDMAHEFAHLMIDGGSFREDALMEIVAHGLGPVPLFGGSAGDGQNFGTTYLAFGGQVLSNAAALTFLRSHCPVRVFSMDHLDVGDTKMVVTRADPDRRQVFEINAAPAATEYARILGMPLEQIDPMIFAAHPLVVQAGGRHHVRSIQRVENGTDLIFFSAIDEGVVLTRAIPRDMVTALATDLAALADPVPPQAILACDCILRRVQARQSQRERDVSQVLKQHGVLGFSSYGEQFGAMHVNLTMTGIAIYPPPDGESS</sequence>
<protein>
    <submittedName>
        <fullName evidence="3">Uncharacterized conserved protein, contains FIST_N domain</fullName>
    </submittedName>
</protein>
<proteinExistence type="predicted"/>
<dbReference type="EMBL" id="FZQB01000016">
    <property type="protein sequence ID" value="SNT76182.1"/>
    <property type="molecule type" value="Genomic_DNA"/>
</dbReference>
<gene>
    <name evidence="3" type="ORF">SAMN05444959_11647</name>
</gene>
<evidence type="ECO:0000313" key="3">
    <source>
        <dbReference type="EMBL" id="SNT76182.1"/>
    </source>
</evidence>
<organism evidence="3 4">
    <name type="scientific">Paracoccus seriniphilus</name>
    <dbReference type="NCBI Taxonomy" id="184748"/>
    <lineage>
        <taxon>Bacteria</taxon>
        <taxon>Pseudomonadati</taxon>
        <taxon>Pseudomonadota</taxon>
        <taxon>Alphaproteobacteria</taxon>
        <taxon>Rhodobacterales</taxon>
        <taxon>Paracoccaceae</taxon>
        <taxon>Paracoccus</taxon>
    </lineage>
</organism>
<name>A0A239Q1V9_9RHOB</name>
<dbReference type="PANTHER" id="PTHR40252:SF2">
    <property type="entry name" value="BLR0328 PROTEIN"/>
    <property type="match status" value="1"/>
</dbReference>
<evidence type="ECO:0000259" key="1">
    <source>
        <dbReference type="SMART" id="SM00897"/>
    </source>
</evidence>
<evidence type="ECO:0000313" key="4">
    <source>
        <dbReference type="Proteomes" id="UP000198307"/>
    </source>
</evidence>
<feature type="domain" description="FIST C-domain" evidence="2">
    <location>
        <begin position="235"/>
        <end position="364"/>
    </location>
</feature>
<reference evidence="3 4" key="1">
    <citation type="submission" date="2017-07" db="EMBL/GenBank/DDBJ databases">
        <authorList>
            <person name="Sun Z.S."/>
            <person name="Albrecht U."/>
            <person name="Echele G."/>
            <person name="Lee C.C."/>
        </authorList>
    </citation>
    <scope>NUCLEOTIDE SEQUENCE [LARGE SCALE GENOMIC DNA]</scope>
    <source>
        <strain evidence="3 4">DSM 14827</strain>
    </source>
</reference>
<feature type="domain" description="FIST" evidence="1">
    <location>
        <begin position="36"/>
        <end position="234"/>
    </location>
</feature>
<dbReference type="InterPro" id="IPR013702">
    <property type="entry name" value="FIST_domain_N"/>
</dbReference>
<dbReference type="Pfam" id="PF08495">
    <property type="entry name" value="FIST"/>
    <property type="match status" value="1"/>
</dbReference>
<dbReference type="InterPro" id="IPR019494">
    <property type="entry name" value="FIST_C"/>
</dbReference>
<dbReference type="PANTHER" id="PTHR40252">
    <property type="entry name" value="BLR0328 PROTEIN"/>
    <property type="match status" value="1"/>
</dbReference>
<dbReference type="Proteomes" id="UP000198307">
    <property type="component" value="Unassembled WGS sequence"/>
</dbReference>